<dbReference type="Gene3D" id="3.30.420.130">
    <property type="entry name" value="Dinitrogenase iron-molybdenum cofactor biosynthesis domain"/>
    <property type="match status" value="1"/>
</dbReference>
<gene>
    <name evidence="2" type="ORF">SAMN02745174_01606</name>
</gene>
<evidence type="ECO:0000313" key="2">
    <source>
        <dbReference type="EMBL" id="SJZ80842.1"/>
    </source>
</evidence>
<protein>
    <submittedName>
        <fullName evidence="2">Predicted Fe-Mo cluster-binding protein, NifX family</fullName>
    </submittedName>
</protein>
<accession>A0A1T4NNS9</accession>
<dbReference type="InterPro" id="IPR033913">
    <property type="entry name" value="MTH1175_dom"/>
</dbReference>
<dbReference type="Proteomes" id="UP000191153">
    <property type="component" value="Unassembled WGS sequence"/>
</dbReference>
<keyword evidence="3" id="KW-1185">Reference proteome</keyword>
<sequence length="124" mass="13977">MIIGIPASENNITCEIDDRFGRCEYMALIEIECRAMKNIQFIENNFKDEVSGAGQKLCKFLFDNKVNFVIVPELGPKAKVALKEVGILAYKKDDISSIEEAIERFLKNSLESYPLEEAGGLRRA</sequence>
<dbReference type="PANTHER" id="PTHR42983">
    <property type="entry name" value="DINITROGENASE IRON-MOLYBDENUM COFACTOR PROTEIN-RELATED"/>
    <property type="match status" value="1"/>
</dbReference>
<dbReference type="EMBL" id="FUWX01000011">
    <property type="protein sequence ID" value="SJZ80842.1"/>
    <property type="molecule type" value="Genomic_DNA"/>
</dbReference>
<dbReference type="InterPro" id="IPR003731">
    <property type="entry name" value="Di-Nase_FeMo-co_biosynth"/>
</dbReference>
<dbReference type="SUPFAM" id="SSF53146">
    <property type="entry name" value="Nitrogenase accessory factor-like"/>
    <property type="match status" value="1"/>
</dbReference>
<dbReference type="STRING" id="180163.SAMN02745174_01606"/>
<feature type="domain" description="Dinitrogenase iron-molybdenum cofactor biosynthesis" evidence="1">
    <location>
        <begin position="15"/>
        <end position="107"/>
    </location>
</feature>
<organism evidence="2 3">
    <name type="scientific">Cetobacterium ceti</name>
    <dbReference type="NCBI Taxonomy" id="180163"/>
    <lineage>
        <taxon>Bacteria</taxon>
        <taxon>Fusobacteriati</taxon>
        <taxon>Fusobacteriota</taxon>
        <taxon>Fusobacteriia</taxon>
        <taxon>Fusobacteriales</taxon>
        <taxon>Fusobacteriaceae</taxon>
        <taxon>Cetobacterium</taxon>
    </lineage>
</organism>
<dbReference type="InterPro" id="IPR036105">
    <property type="entry name" value="DiNase_FeMo-co_biosyn_sf"/>
</dbReference>
<dbReference type="PANTHER" id="PTHR42983:SF1">
    <property type="entry name" value="IRON-MOLYBDENUM PROTEIN"/>
    <property type="match status" value="1"/>
</dbReference>
<name>A0A1T4NNS9_9FUSO</name>
<dbReference type="AlphaFoldDB" id="A0A1T4NNS9"/>
<dbReference type="CDD" id="cd00851">
    <property type="entry name" value="MTH1175"/>
    <property type="match status" value="1"/>
</dbReference>
<evidence type="ECO:0000259" key="1">
    <source>
        <dbReference type="Pfam" id="PF02579"/>
    </source>
</evidence>
<evidence type="ECO:0000313" key="3">
    <source>
        <dbReference type="Proteomes" id="UP000191153"/>
    </source>
</evidence>
<proteinExistence type="predicted"/>
<reference evidence="2 3" key="1">
    <citation type="submission" date="2017-02" db="EMBL/GenBank/DDBJ databases">
        <authorList>
            <person name="Peterson S.W."/>
        </authorList>
    </citation>
    <scope>NUCLEOTIDE SEQUENCE [LARGE SCALE GENOMIC DNA]</scope>
    <source>
        <strain evidence="2 3">ATCC 700028</strain>
    </source>
</reference>
<dbReference type="Pfam" id="PF02579">
    <property type="entry name" value="Nitro_FeMo-Co"/>
    <property type="match status" value="1"/>
</dbReference>
<dbReference type="RefSeq" id="WP_078694091.1">
    <property type="nucleotide sequence ID" value="NZ_FUWX01000011.1"/>
</dbReference>
<dbReference type="OrthoDB" id="9807451at2"/>